<proteinExistence type="predicted"/>
<evidence type="ECO:0000313" key="2">
    <source>
        <dbReference type="EMBL" id="KAA0054311.1"/>
    </source>
</evidence>
<sequence length="608" mass="68431">MEGVGARLGRSSTRYGPATVFTGPVRKWKKKWIHVAPSTTASNNHSHSQRHTNPNNVAANATANSTTNASHLLLFKWTPITQSLNNGNADEKNAGKEDTPTVTEEPPRRKFKYIPAIGKCAPFSCRDDLKAKPYPRSKDEEPVMPFSLEEIKKAVSSCDGDKSPGAVGFSMAFFQMHLNRIEGDLEGEKANKVGEFWPISLITSVYKILAKVLANRLRKVLPSTISEVQGAFLTGWQILDQALIANEAIEEYRLKKKEGVFLKLDFEKAVLPLRSCLNYMVAFFEELSSLKINRNKCTIMGINADAIKRWVEVFDCKVGSFPSLYLGLPLEDNPRAISFWDLVCEKIRKGLARWKKRIIVSKHDTHPTIPLNGHRKGFKAHIEIPGRIFPLSLLRSLGLLIALCGMFRTHCLVSLVDPVSFSYGFRCNLTNKEVTEVASLLTLLDGCNFKEERRDVRVRTPNPSMGFICKSLFILLLDPSPYFEFVFDVVGRTKVPKKVRFFNWQVLLGRVMDRLVRKRTSLISPFCCILCRKIIVFGIAIMREQYGALSCRSLVSVLLVLGVFEWRLRSSSSICQIEIKGDFFGWSGFVLLFGTFGVRGTSGFLGVW</sequence>
<dbReference type="PANTHER" id="PTHR34572">
    <property type="entry name" value="GOLGIN FAMILY A PROTEIN"/>
    <property type="match status" value="1"/>
</dbReference>
<comment type="caution">
    <text evidence="2">The sequence shown here is derived from an EMBL/GenBank/DDBJ whole genome shotgun (WGS) entry which is preliminary data.</text>
</comment>
<feature type="compositionally biased region" description="Basic and acidic residues" evidence="1">
    <location>
        <begin position="89"/>
        <end position="99"/>
    </location>
</feature>
<dbReference type="AlphaFoldDB" id="A0A5A7UL95"/>
<organism evidence="2 3">
    <name type="scientific">Cucumis melo var. makuwa</name>
    <name type="common">Oriental melon</name>
    <dbReference type="NCBI Taxonomy" id="1194695"/>
    <lineage>
        <taxon>Eukaryota</taxon>
        <taxon>Viridiplantae</taxon>
        <taxon>Streptophyta</taxon>
        <taxon>Embryophyta</taxon>
        <taxon>Tracheophyta</taxon>
        <taxon>Spermatophyta</taxon>
        <taxon>Magnoliopsida</taxon>
        <taxon>eudicotyledons</taxon>
        <taxon>Gunneridae</taxon>
        <taxon>Pentapetalae</taxon>
        <taxon>rosids</taxon>
        <taxon>fabids</taxon>
        <taxon>Cucurbitales</taxon>
        <taxon>Cucurbitaceae</taxon>
        <taxon>Benincaseae</taxon>
        <taxon>Cucumis</taxon>
    </lineage>
</organism>
<dbReference type="OrthoDB" id="2020529at2759"/>
<name>A0A5A7UL95_CUCMM</name>
<dbReference type="PANTHER" id="PTHR34572:SF1">
    <property type="entry name" value="GOLGIN FAMILY A PROTEIN"/>
    <property type="match status" value="1"/>
</dbReference>
<dbReference type="Proteomes" id="UP000321393">
    <property type="component" value="Unassembled WGS sequence"/>
</dbReference>
<accession>A0A5A7UL95</accession>
<gene>
    <name evidence="2" type="ORF">E6C27_scaffold24G00300</name>
</gene>
<reference evidence="2 3" key="1">
    <citation type="submission" date="2019-08" db="EMBL/GenBank/DDBJ databases">
        <title>Draft genome sequences of two oriental melons (Cucumis melo L. var makuwa).</title>
        <authorList>
            <person name="Kwon S.-Y."/>
        </authorList>
    </citation>
    <scope>NUCLEOTIDE SEQUENCE [LARGE SCALE GENOMIC DNA]</scope>
    <source>
        <strain evidence="3">cv. SW 3</strain>
        <tissue evidence="2">Leaf</tissue>
    </source>
</reference>
<feature type="compositionally biased region" description="Low complexity" evidence="1">
    <location>
        <begin position="52"/>
        <end position="61"/>
    </location>
</feature>
<feature type="region of interest" description="Disordered" evidence="1">
    <location>
        <begin position="85"/>
        <end position="106"/>
    </location>
</feature>
<dbReference type="EMBL" id="SSTE01008830">
    <property type="protein sequence ID" value="KAA0054311.1"/>
    <property type="molecule type" value="Genomic_DNA"/>
</dbReference>
<evidence type="ECO:0000256" key="1">
    <source>
        <dbReference type="SAM" id="MobiDB-lite"/>
    </source>
</evidence>
<evidence type="ECO:0000313" key="3">
    <source>
        <dbReference type="Proteomes" id="UP000321393"/>
    </source>
</evidence>
<protein>
    <submittedName>
        <fullName evidence="2">Golgin subfamily A member 6-like protein 22 isoform X2</fullName>
    </submittedName>
</protein>
<feature type="region of interest" description="Disordered" evidence="1">
    <location>
        <begin position="38"/>
        <end position="61"/>
    </location>
</feature>